<comment type="caution">
    <text evidence="3">The sequence shown here is derived from an EMBL/GenBank/DDBJ whole genome shotgun (WGS) entry which is preliminary data.</text>
</comment>
<proteinExistence type="predicted"/>
<evidence type="ECO:0000256" key="1">
    <source>
        <dbReference type="SAM" id="MobiDB-lite"/>
    </source>
</evidence>
<dbReference type="EMBL" id="JAZHXI010000010">
    <property type="protein sequence ID" value="KAL2067243.1"/>
    <property type="molecule type" value="Genomic_DNA"/>
</dbReference>
<keyword evidence="4" id="KW-1185">Reference proteome</keyword>
<gene>
    <name evidence="3" type="ORF">VTL71DRAFT_1667</name>
</gene>
<feature type="region of interest" description="Disordered" evidence="1">
    <location>
        <begin position="252"/>
        <end position="276"/>
    </location>
</feature>
<evidence type="ECO:0000313" key="4">
    <source>
        <dbReference type="Proteomes" id="UP001595075"/>
    </source>
</evidence>
<reference evidence="3 4" key="1">
    <citation type="journal article" date="2024" name="Commun. Biol.">
        <title>Comparative genomic analysis of thermophilic fungi reveals convergent evolutionary adaptations and gene losses.</title>
        <authorList>
            <person name="Steindorff A.S."/>
            <person name="Aguilar-Pontes M.V."/>
            <person name="Robinson A.J."/>
            <person name="Andreopoulos B."/>
            <person name="LaButti K."/>
            <person name="Kuo A."/>
            <person name="Mondo S."/>
            <person name="Riley R."/>
            <person name="Otillar R."/>
            <person name="Haridas S."/>
            <person name="Lipzen A."/>
            <person name="Grimwood J."/>
            <person name="Schmutz J."/>
            <person name="Clum A."/>
            <person name="Reid I.D."/>
            <person name="Moisan M.C."/>
            <person name="Butler G."/>
            <person name="Nguyen T.T.M."/>
            <person name="Dewar K."/>
            <person name="Conant G."/>
            <person name="Drula E."/>
            <person name="Henrissat B."/>
            <person name="Hansel C."/>
            <person name="Singer S."/>
            <person name="Hutchinson M.I."/>
            <person name="de Vries R.P."/>
            <person name="Natvig D.O."/>
            <person name="Powell A.J."/>
            <person name="Tsang A."/>
            <person name="Grigoriev I.V."/>
        </authorList>
    </citation>
    <scope>NUCLEOTIDE SEQUENCE [LARGE SCALE GENOMIC DNA]</scope>
    <source>
        <strain evidence="3 4">CBS 494.80</strain>
    </source>
</reference>
<dbReference type="InterPro" id="IPR045518">
    <property type="entry name" value="2EXR"/>
</dbReference>
<protein>
    <recommendedName>
        <fullName evidence="2">2EXR domain-containing protein</fullName>
    </recommendedName>
</protein>
<accession>A0ABR4CBB9</accession>
<evidence type="ECO:0000259" key="2">
    <source>
        <dbReference type="Pfam" id="PF20150"/>
    </source>
</evidence>
<feature type="domain" description="2EXR" evidence="2">
    <location>
        <begin position="8"/>
        <end position="114"/>
    </location>
</feature>
<organism evidence="3 4">
    <name type="scientific">Oculimacula yallundae</name>
    <dbReference type="NCBI Taxonomy" id="86028"/>
    <lineage>
        <taxon>Eukaryota</taxon>
        <taxon>Fungi</taxon>
        <taxon>Dikarya</taxon>
        <taxon>Ascomycota</taxon>
        <taxon>Pezizomycotina</taxon>
        <taxon>Leotiomycetes</taxon>
        <taxon>Helotiales</taxon>
        <taxon>Ploettnerulaceae</taxon>
        <taxon>Oculimacula</taxon>
    </lineage>
</organism>
<evidence type="ECO:0000313" key="3">
    <source>
        <dbReference type="EMBL" id="KAL2067243.1"/>
    </source>
</evidence>
<dbReference type="Proteomes" id="UP001595075">
    <property type="component" value="Unassembled WGS sequence"/>
</dbReference>
<sequence length="315" mass="36163">MSIQLASFHSFLSLPTEVRSQVWQLSFPPSTNTSNIIHVHFTQNTYHDIHTKPSTRISKLNYTFKCFSPPGPHGPPIPDIRARDAYADFLRRNPRELCLSQGQRIRFNPSTDTIFMDCASLYAMGQYLLHTDPSIVKRNLKGFGAIQILGTPLSHCDREGFVSQKRNGLMRHALTGVRSFVTMRDIPGVSDEGTARRELIRDLEEQLRSLVALKGAKIGVTEEIWEMIKNIPRDVDLFFGRPDLEDRLVELEEIEEGEGEEEEEEDEKEEDLDEPRVLDRFGSIVDEREQCMEPACGFCTMQTWEERRYSIAGQR</sequence>
<feature type="compositionally biased region" description="Acidic residues" evidence="1">
    <location>
        <begin position="252"/>
        <end position="273"/>
    </location>
</feature>
<dbReference type="Pfam" id="PF20150">
    <property type="entry name" value="2EXR"/>
    <property type="match status" value="1"/>
</dbReference>
<name>A0ABR4CBB9_9HELO</name>